<evidence type="ECO:0000313" key="4">
    <source>
        <dbReference type="Proteomes" id="UP000599074"/>
    </source>
</evidence>
<feature type="compositionally biased region" description="Basic and acidic residues" evidence="1">
    <location>
        <begin position="93"/>
        <end position="106"/>
    </location>
</feature>
<reference evidence="3" key="1">
    <citation type="submission" date="2021-01" db="EMBL/GenBank/DDBJ databases">
        <title>Whole genome shotgun sequence of Planosporangium mesophilum NBRC 109066.</title>
        <authorList>
            <person name="Komaki H."/>
            <person name="Tamura T."/>
        </authorList>
    </citation>
    <scope>NUCLEOTIDE SEQUENCE</scope>
    <source>
        <strain evidence="3">NBRC 109066</strain>
    </source>
</reference>
<name>A0A8J3TDI8_9ACTN</name>
<feature type="region of interest" description="Disordered" evidence="1">
    <location>
        <begin position="77"/>
        <end position="106"/>
    </location>
</feature>
<dbReference type="AlphaFoldDB" id="A0A8J3TDI8"/>
<evidence type="ECO:0000313" key="3">
    <source>
        <dbReference type="EMBL" id="GII24803.1"/>
    </source>
</evidence>
<proteinExistence type="predicted"/>
<evidence type="ECO:0000256" key="1">
    <source>
        <dbReference type="SAM" id="MobiDB-lite"/>
    </source>
</evidence>
<dbReference type="Proteomes" id="UP000599074">
    <property type="component" value="Unassembled WGS sequence"/>
</dbReference>
<comment type="caution">
    <text evidence="3">The sequence shown here is derived from an EMBL/GenBank/DDBJ whole genome shotgun (WGS) entry which is preliminary data.</text>
</comment>
<dbReference type="InterPro" id="IPR027461">
    <property type="entry name" value="Carboxypeptidase_A_C_sf"/>
</dbReference>
<dbReference type="InterPro" id="IPR040921">
    <property type="entry name" value="Peptidase_S66C"/>
</dbReference>
<dbReference type="RefSeq" id="WP_308441101.1">
    <property type="nucleotide sequence ID" value="NZ_BOON01000041.1"/>
</dbReference>
<feature type="domain" description="LD-carboxypeptidase C-terminal" evidence="2">
    <location>
        <begin position="1"/>
        <end position="78"/>
    </location>
</feature>
<organism evidence="3 4">
    <name type="scientific">Planosporangium mesophilum</name>
    <dbReference type="NCBI Taxonomy" id="689768"/>
    <lineage>
        <taxon>Bacteria</taxon>
        <taxon>Bacillati</taxon>
        <taxon>Actinomycetota</taxon>
        <taxon>Actinomycetes</taxon>
        <taxon>Micromonosporales</taxon>
        <taxon>Micromonosporaceae</taxon>
        <taxon>Planosporangium</taxon>
    </lineage>
</organism>
<gene>
    <name evidence="3" type="ORF">Pme01_44000</name>
</gene>
<evidence type="ECO:0000259" key="2">
    <source>
        <dbReference type="Pfam" id="PF17676"/>
    </source>
</evidence>
<accession>A0A8J3TDI8</accession>
<dbReference type="Gene3D" id="3.50.30.60">
    <property type="entry name" value="LD-carboxypeptidase A C-terminal domain-like"/>
    <property type="match status" value="1"/>
</dbReference>
<keyword evidence="4" id="KW-1185">Reference proteome</keyword>
<protein>
    <recommendedName>
        <fullName evidence="2">LD-carboxypeptidase C-terminal domain-containing protein</fullName>
    </recommendedName>
</protein>
<dbReference type="EMBL" id="BOON01000041">
    <property type="protein sequence ID" value="GII24803.1"/>
    <property type="molecule type" value="Genomic_DNA"/>
</dbReference>
<dbReference type="Pfam" id="PF17676">
    <property type="entry name" value="Peptidase_S66C"/>
    <property type="match status" value="1"/>
</dbReference>
<sequence length="106" mass="12322">MLRNAGERGLLAQFPAVLVGTAKASNLERRTTTEQRERYRAEQREAILRAFDRYNPSAMVVFNVDFGHTDPQWYCPTEERSPSTVRHAGSPHTTDRADARRDWRFR</sequence>